<protein>
    <submittedName>
        <fullName evidence="1">Uncharacterized protein</fullName>
    </submittedName>
</protein>
<dbReference type="OMA" id="WIVINCA"/>
<keyword evidence="2" id="KW-1185">Reference proteome</keyword>
<dbReference type="OrthoDB" id="2364732at2759"/>
<reference evidence="2" key="1">
    <citation type="journal article" date="2017" name="Genome Biol.">
        <title>Comparative genomics reveals high biological diversity and specific adaptations in the industrially and medically important fungal genus Aspergillus.</title>
        <authorList>
            <person name="de Vries R.P."/>
            <person name="Riley R."/>
            <person name="Wiebenga A."/>
            <person name="Aguilar-Osorio G."/>
            <person name="Amillis S."/>
            <person name="Uchima C.A."/>
            <person name="Anderluh G."/>
            <person name="Asadollahi M."/>
            <person name="Askin M."/>
            <person name="Barry K."/>
            <person name="Battaglia E."/>
            <person name="Bayram O."/>
            <person name="Benocci T."/>
            <person name="Braus-Stromeyer S.A."/>
            <person name="Caldana C."/>
            <person name="Canovas D."/>
            <person name="Cerqueira G.C."/>
            <person name="Chen F."/>
            <person name="Chen W."/>
            <person name="Choi C."/>
            <person name="Clum A."/>
            <person name="Dos Santos R.A."/>
            <person name="Damasio A.R."/>
            <person name="Diallinas G."/>
            <person name="Emri T."/>
            <person name="Fekete E."/>
            <person name="Flipphi M."/>
            <person name="Freyberg S."/>
            <person name="Gallo A."/>
            <person name="Gournas C."/>
            <person name="Habgood R."/>
            <person name="Hainaut M."/>
            <person name="Harispe M.L."/>
            <person name="Henrissat B."/>
            <person name="Hilden K.S."/>
            <person name="Hope R."/>
            <person name="Hossain A."/>
            <person name="Karabika E."/>
            <person name="Karaffa L."/>
            <person name="Karanyi Z."/>
            <person name="Krasevec N."/>
            <person name="Kuo A."/>
            <person name="Kusch H."/>
            <person name="LaButti K."/>
            <person name="Lagendijk E.L."/>
            <person name="Lapidus A."/>
            <person name="Levasseur A."/>
            <person name="Lindquist E."/>
            <person name="Lipzen A."/>
            <person name="Logrieco A.F."/>
            <person name="MacCabe A."/>
            <person name="Maekelae M.R."/>
            <person name="Malavazi I."/>
            <person name="Melin P."/>
            <person name="Meyer V."/>
            <person name="Mielnichuk N."/>
            <person name="Miskei M."/>
            <person name="Molnar A.P."/>
            <person name="Mule G."/>
            <person name="Ngan C.Y."/>
            <person name="Orejas M."/>
            <person name="Orosz E."/>
            <person name="Ouedraogo J.P."/>
            <person name="Overkamp K.M."/>
            <person name="Park H.-S."/>
            <person name="Perrone G."/>
            <person name="Piumi F."/>
            <person name="Punt P.J."/>
            <person name="Ram A.F."/>
            <person name="Ramon A."/>
            <person name="Rauscher S."/>
            <person name="Record E."/>
            <person name="Riano-Pachon D.M."/>
            <person name="Robert V."/>
            <person name="Roehrig J."/>
            <person name="Ruller R."/>
            <person name="Salamov A."/>
            <person name="Salih N.S."/>
            <person name="Samson R.A."/>
            <person name="Sandor E."/>
            <person name="Sanguinetti M."/>
            <person name="Schuetze T."/>
            <person name="Sepcic K."/>
            <person name="Shelest E."/>
            <person name="Sherlock G."/>
            <person name="Sophianopoulou V."/>
            <person name="Squina F.M."/>
            <person name="Sun H."/>
            <person name="Susca A."/>
            <person name="Todd R.B."/>
            <person name="Tsang A."/>
            <person name="Unkles S.E."/>
            <person name="van de Wiele N."/>
            <person name="van Rossen-Uffink D."/>
            <person name="Oliveira J.V."/>
            <person name="Vesth T.C."/>
            <person name="Visser J."/>
            <person name="Yu J.-H."/>
            <person name="Zhou M."/>
            <person name="Andersen M.R."/>
            <person name="Archer D.B."/>
            <person name="Baker S.E."/>
            <person name="Benoit I."/>
            <person name="Brakhage A.A."/>
            <person name="Braus G.H."/>
            <person name="Fischer R."/>
            <person name="Frisvad J.C."/>
            <person name="Goldman G.H."/>
            <person name="Houbraken J."/>
            <person name="Oakley B."/>
            <person name="Pocsi I."/>
            <person name="Scazzocchio C."/>
            <person name="Seiboth B."/>
            <person name="vanKuyk P.A."/>
            <person name="Wortman J."/>
            <person name="Dyer P.S."/>
            <person name="Grigoriev I.V."/>
        </authorList>
    </citation>
    <scope>NUCLEOTIDE SEQUENCE [LARGE SCALE GENOMIC DNA]</scope>
    <source>
        <strain evidence="2">CBS 134.48</strain>
    </source>
</reference>
<dbReference type="InterPro" id="IPR027417">
    <property type="entry name" value="P-loop_NTPase"/>
</dbReference>
<organism evidence="1 2">
    <name type="scientific">Aspergillus tubingensis (strain CBS 134.48)</name>
    <dbReference type="NCBI Taxonomy" id="767770"/>
    <lineage>
        <taxon>Eukaryota</taxon>
        <taxon>Fungi</taxon>
        <taxon>Dikarya</taxon>
        <taxon>Ascomycota</taxon>
        <taxon>Pezizomycotina</taxon>
        <taxon>Eurotiomycetes</taxon>
        <taxon>Eurotiomycetidae</taxon>
        <taxon>Eurotiales</taxon>
        <taxon>Aspergillaceae</taxon>
        <taxon>Aspergillus</taxon>
        <taxon>Aspergillus subgen. Circumdati</taxon>
    </lineage>
</organism>
<dbReference type="AlphaFoldDB" id="A0A1L9N9Y2"/>
<dbReference type="SUPFAM" id="SSF52540">
    <property type="entry name" value="P-loop containing nucleoside triphosphate hydrolases"/>
    <property type="match status" value="1"/>
</dbReference>
<accession>A0A1L9N9Y2</accession>
<dbReference type="VEuPathDB" id="FungiDB:ASPTUDRAFT_198708"/>
<name>A0A1L9N9Y2_ASPTC</name>
<sequence>MAIEDLSHISLRQDTVTELIKLIDAYSVILVRGTPASGKTTLARLLQSRLQDQGRIVPFFYTWKQDLITFDTEPWVALAKALKQRLPRGQILNLMNDEVVVIVDEAQGSYDDDYLWNHIIKLLIDKPHRYKLRICLFCYFGSPSTGVEPPQGLNYCPATIPERQRITLTPQSCSDSPKIGLFYTESEFDDVLCRILRYEFPDLVVNINDEAKKYLFSLTNGHPGGVTAMIRFVCETYRTDTKHDRMFVISQQHVLNILDGDEESAFAFVAKCGVSRSLPKPKDLKDPVRELLCEITEKGNINWEQKPGLEECYERGWIHRMLTGPEGNPDQYEIAVLPSRLHEKWLQYLISQDKRALPPRFTNLTQLCMEILHEFSSMNLKPPTTDRKLSTAAQPRPVGTQYQDEFYRAFCKVAGRGVPISTEWARTASGRADFFIPEKKWAVELVRHDDRIDDHVKRFQGGGKYFDWLQKKAVEDWIVINCATSVPTSDHEECRLLHAVFLNDFTELQILNHKRQALSDVVCLTK</sequence>
<dbReference type="STRING" id="767770.A0A1L9N9Y2"/>
<proteinExistence type="predicted"/>
<evidence type="ECO:0000313" key="2">
    <source>
        <dbReference type="Proteomes" id="UP000184304"/>
    </source>
</evidence>
<dbReference type="EMBL" id="KV878187">
    <property type="protein sequence ID" value="OJI86118.1"/>
    <property type="molecule type" value="Genomic_DNA"/>
</dbReference>
<gene>
    <name evidence="1" type="ORF">ASPTUDRAFT_198708</name>
</gene>
<dbReference type="Proteomes" id="UP000184304">
    <property type="component" value="Unassembled WGS sequence"/>
</dbReference>
<dbReference type="Gene3D" id="3.40.50.300">
    <property type="entry name" value="P-loop containing nucleotide triphosphate hydrolases"/>
    <property type="match status" value="1"/>
</dbReference>
<evidence type="ECO:0000313" key="1">
    <source>
        <dbReference type="EMBL" id="OJI86118.1"/>
    </source>
</evidence>